<dbReference type="AlphaFoldDB" id="A0A5S3V5W8"/>
<comment type="caution">
    <text evidence="1">The sequence shown here is derived from an EMBL/GenBank/DDBJ whole genome shotgun (WGS) entry which is preliminary data.</text>
</comment>
<protein>
    <submittedName>
        <fullName evidence="1">Uncharacterized protein</fullName>
    </submittedName>
</protein>
<gene>
    <name evidence="1" type="ORF">CWC19_15565</name>
</gene>
<accession>A0A5S3V5W8</accession>
<reference evidence="1 2" key="1">
    <citation type="submission" date="2018-01" db="EMBL/GenBank/DDBJ databases">
        <authorList>
            <person name="Paulsen S."/>
            <person name="Gram L.K."/>
        </authorList>
    </citation>
    <scope>NUCLEOTIDE SEQUENCE [LARGE SCALE GENOMIC DNA]</scope>
    <source>
        <strain evidence="1 2">S3790</strain>
    </source>
</reference>
<evidence type="ECO:0000313" key="1">
    <source>
        <dbReference type="EMBL" id="TMO66755.1"/>
    </source>
</evidence>
<dbReference type="EMBL" id="PNBX01000069">
    <property type="protein sequence ID" value="TMO66755.1"/>
    <property type="molecule type" value="Genomic_DNA"/>
</dbReference>
<sequence length="67" mass="7657">MRISKLGRSLKDITRNKIRGIIRIGKVKDTATVQLVCQGKRYFRRTVKAQKKGCGIRSHFALNIETV</sequence>
<evidence type="ECO:0000313" key="2">
    <source>
        <dbReference type="Proteomes" id="UP000307217"/>
    </source>
</evidence>
<proteinExistence type="predicted"/>
<reference evidence="2" key="2">
    <citation type="submission" date="2019-06" db="EMBL/GenBank/DDBJ databases">
        <title>Co-occurence of chitin degradation, pigmentation and bioactivity in marine Pseudoalteromonas.</title>
        <authorList>
            <person name="Sonnenschein E.C."/>
            <person name="Bech P.K."/>
        </authorList>
    </citation>
    <scope>NUCLEOTIDE SEQUENCE [LARGE SCALE GENOMIC DNA]</scope>
    <source>
        <strain evidence="2">S3790</strain>
    </source>
</reference>
<name>A0A5S3V5W8_9GAMM</name>
<organism evidence="1 2">
    <name type="scientific">Pseudoalteromonas aurantia</name>
    <dbReference type="NCBI Taxonomy" id="43654"/>
    <lineage>
        <taxon>Bacteria</taxon>
        <taxon>Pseudomonadati</taxon>
        <taxon>Pseudomonadota</taxon>
        <taxon>Gammaproteobacteria</taxon>
        <taxon>Alteromonadales</taxon>
        <taxon>Pseudoalteromonadaceae</taxon>
        <taxon>Pseudoalteromonas</taxon>
    </lineage>
</organism>
<dbReference type="Proteomes" id="UP000307217">
    <property type="component" value="Unassembled WGS sequence"/>
</dbReference>